<feature type="domain" description="EGF-like" evidence="3">
    <location>
        <begin position="1743"/>
        <end position="1774"/>
    </location>
</feature>
<dbReference type="InterPro" id="IPR009030">
    <property type="entry name" value="Growth_fac_rcpt_cys_sf"/>
</dbReference>
<dbReference type="CDD" id="cd00064">
    <property type="entry name" value="FU"/>
    <property type="match status" value="3"/>
</dbReference>
<organism evidence="4 5">
    <name type="scientific">Blepharisma stoltei</name>
    <dbReference type="NCBI Taxonomy" id="1481888"/>
    <lineage>
        <taxon>Eukaryota</taxon>
        <taxon>Sar</taxon>
        <taxon>Alveolata</taxon>
        <taxon>Ciliophora</taxon>
        <taxon>Postciliodesmatophora</taxon>
        <taxon>Heterotrichea</taxon>
        <taxon>Heterotrichida</taxon>
        <taxon>Blepharismidae</taxon>
        <taxon>Blepharisma</taxon>
    </lineage>
</organism>
<sequence>MGKDKIFLGSWIKLILLICCTYLSEADSSCDQDLCADCVGATAFQCKTCKTTPSRTIILNNVCLPNCPYGFPASPSCTLNPNAVVDATFDQSTFSGSYGPFITGTSSSTYHFFWSPETVDPIPSYQQGLYFSEGKYLSTSSSFYPNYNVAFCLWYKPVSSSNDLLYIKPGSGSEILRVNSQGGLRLVLEQNSGIQGSTVNTGNNPNTSNNLWFFLSYTVTYTSSNGDTTMVQYLNTAIDHTTTADDQLLRWYMAGTQTLIIGKSPNGNFNGWVYNFKFWNTNYSGWAEEYSTVCGSGTNSCFVNCAFNKFWDGSNCQNCPIQCTNGCISNKHCNCHDSLCGVCTGWGSGLCSSCLEHASGGGAIPCSCNLGYFNSDGFTCTSCPTGCATCNGTNYYECSSCLSVYYFLASMCLGSCPSGYIQDPINHFCILSTNNPISLTLQNKIILDNISGFTVGESNTNLYPIWDLSDPVPSIGRGYHFSSGSYMTYPTLTISSYFTVNIWIMPSGSGNVATKFSSSAYFLLSFTSEGYPSLQLKLQDTSTITLIYPAYYFNQWHNIAFTGSISSTGNTIISLYADGLFQSSKTSDNKSPFIDEGTLYIGNQASLNGFTGFLWSLKAYNADSFYYAEWKTDGCVGGCHMCPTELLCPDTCSFGSFRYDGNCTECSSACASHGCRSQDTCTLCKYKECLACTSFDGVCTKCIENASLSEGICSCNSNAFWDSSSRSCLLCDYLCSACTSRIACNTCKGSAVLIGGMCLNACPYGFTANPCTAVSSEVIDIGFDTNFQGAYGIFNTSSSSLTFQFWDNPDSYDPIPAYKRGLYFSDGKHLVTSNSIYLSHTFSMGLWIYVITSGDILQKQNSFLFNSSGSLTATLDNFTMSAVTALTLPLSEFSGWTYLSFTILFAEGVTTITVYKNGATGQKANPGNYLYREPSSDLLYIGKSASNSTFSGFIYQFSLWNIAITDFSTKLLIPCGTSLDTSCLWSCPISHYYNESSCVLCPSTCTHIGCRTENSCNLCDDPFCSKCSGFGPNLCTLCVAHASKGPTTPCSCDINYILFPFNMAYLCILACSDIIGCAGCSGSRYYQCSSCLENYFYLNGLCLSYCPTGYSQDFINHQCILSSVTALSLSLQSLIKLNTVSGFTVGSSSSNNYPLWTDSADPIPCINRGYYFTTKSSMSLDSLIISPFYTISIWAKPVTQGNLFLKLNGSAEVFKISFTASLGPKITLVLKDLSEISTELSNSYQNSWYNYAYRGSVYYGLYRTWLNINKQLKSNHISKSMSPFIDSGSLYIGYSNGADSFVGFLWGIKVFNGNTHYNDEWIETGCSWSSEVICPDDCAFGTFNSSGICVACPNSCSTHGCRSLETCRLCKAKECVSCSSFDGDCTACIPNANLINGTCSCNSNAFWVQSSESCEVCDDLCTTCSSTISFECTNCTSNKALAGNICLHENPYKPTASSSIIDQNFDTYFQGTYGILQTSNSASTYHFFSNPESTDPIPSYSRGLYFSGNQHLQSNTKIYLNYKFSIGIWIYPIVDGDIIEKSPRLKLNSNGAAEIILENTTQAISIVNTLPITFRGWSYLSIEISYLLGSTTITTYLDAIPKASIMSKNLLFRDASCETLYIGKSSSSGFNGFIYYFTLWDIDNVDLAARLSDPCGSSLSTSCLWSCDIGHYFDGITYQPCDSCDLGCRRPGTCNICQDPLCSVCIGFEEGSCIQCVIHAWGMPCSCDDNYMKAADGFSCISKCYTGCASCVSELWCQCSSCLAGYYLLGQVCTPSCPTGYTQDSVNNQCILISEMPFNLQLQNLIQLGTVNGVQVGSSSSNIYPTFDNADPIPSLNRGYYFTPSSYMASSSLIMSTFFTVSIWVKPISLGNLMLKVNGNTEIFKISFSNDGMFLLFLTLQDTSTISINGSQNLFNAWHYLAITSDTSDGRMVFYLYTDYSIIFINNHPNNNPFFDSGDLKIGASNGSNGFTGFLWSLKVFNSNSHPLDDWKTQGCVGECSSCPYDLICPDNCDFGSYYSNGCAACSPICSSYGCRSLETCRLCLQKECLECDSFDGSCTTCIPRATLVNGECTCDPNFPWNQWSQSCGHCDSLCTQCSGDTDYYLCSACLPGKVSVGNICLHECPYGFGPGCSSVTDKVINQRFSGNFSGSYGIFTTATSSSSYQFWNSPEDSDPIPAKNRGLYFSNGKYLKSDIGIYFSHSFTIGFWYYHEQEGDIFEKENILTIWSGGKAEIAFENFGYVTTTNLIDNISTWTYLSFTVFYAWWFTSATIYYNNVVGTPSIINNYIYREPSAKLIILGKSSSSSFRGFIYNFNLWNSLINDFYYEIWDDVCGLGLRTSCLWNCNFAYYLINPSECYHCDGCPLGCTREISCNICDDSLCSKCSGFEPGLCESCISHASGSPCACDLGYYLSPNGFSCEASCPAGYLPDTNSLCIASAIDNCIIVENNNGQNCNKCANGYFLSENSDSCQVCDARCSTCLGTSTNCLTCKDPVHMSGSLLPGLCKCDDTYYWDISKSFTSCQPCGSSCAYCESFDNCLSCKDPAKMIISSWPGACKCIDEYYWNPAISDTDCQACDPKCKTCENSSGNCLSCKDLANMNESILPGPCQCNSGFYWNPSVSTTNCQACDSKCKYCATSSENCIICPDLINMGFSAFSGACKCNPGFYWDSEVSTTSCQVCNPKCYSCENSSTNCLVCKDTEYMDIEFDCECLPNMFFDGISCMLCDVNCATCSGSSTNCLTCKNQYYLLSNGNSNICVSCEDDSQGPPSDVLCGSQTEKLCSNSKIGFNIEFDNGTIIINFASNLKKTLQKKNFIIKLSNGTNYNTENCTLQMKSLFSYEIHTNLTDCDLPIFVELKFAALG</sequence>
<feature type="domain" description="EGF-like" evidence="3">
    <location>
        <begin position="2687"/>
        <end position="2724"/>
    </location>
</feature>
<evidence type="ECO:0000256" key="2">
    <source>
        <dbReference type="SAM" id="SignalP"/>
    </source>
</evidence>
<dbReference type="SMART" id="SM00181">
    <property type="entry name" value="EGF"/>
    <property type="match status" value="11"/>
</dbReference>
<dbReference type="SUPFAM" id="SSF49899">
    <property type="entry name" value="Concanavalin A-like lectins/glucanases"/>
    <property type="match status" value="5"/>
</dbReference>
<feature type="domain" description="EGF-like" evidence="3">
    <location>
        <begin position="2384"/>
        <end position="2437"/>
    </location>
</feature>
<feature type="domain" description="EGF-like" evidence="3">
    <location>
        <begin position="2635"/>
        <end position="2679"/>
    </location>
</feature>
<dbReference type="InterPro" id="IPR000742">
    <property type="entry name" value="EGF"/>
</dbReference>
<dbReference type="Gene3D" id="2.10.220.10">
    <property type="entry name" value="Hormone Receptor, Insulin-like Growth Factor Receptor 1, Chain A, domain 2"/>
    <property type="match status" value="5"/>
</dbReference>
<dbReference type="SUPFAM" id="SSF57184">
    <property type="entry name" value="Growth factor receptor domain"/>
    <property type="match status" value="9"/>
</dbReference>
<protein>
    <recommendedName>
        <fullName evidence="3">EGF-like domain-containing protein</fullName>
    </recommendedName>
</protein>
<comment type="caution">
    <text evidence="4">The sequence shown here is derived from an EMBL/GenBank/DDBJ whole genome shotgun (WGS) entry which is preliminary data.</text>
</comment>
<keyword evidence="5" id="KW-1185">Reference proteome</keyword>
<name>A0AAU9JZU3_9CILI</name>
<feature type="domain" description="EGF-like" evidence="3">
    <location>
        <begin position="1416"/>
        <end position="1447"/>
    </location>
</feature>
<accession>A0AAU9JZU3</accession>
<feature type="domain" description="EGF-like" evidence="3">
    <location>
        <begin position="2051"/>
        <end position="2089"/>
    </location>
</feature>
<dbReference type="PANTHER" id="PTHR15332">
    <property type="entry name" value="PROPROTEIN CONVERTASE SUBTILISIN_KEXIN TYPE 5-LIKE"/>
    <property type="match status" value="1"/>
</dbReference>
<evidence type="ECO:0000313" key="4">
    <source>
        <dbReference type="EMBL" id="CAG9330128.1"/>
    </source>
</evidence>
<dbReference type="InterPro" id="IPR013320">
    <property type="entry name" value="ConA-like_dom_sf"/>
</dbReference>
<feature type="domain" description="EGF-like" evidence="3">
    <location>
        <begin position="1374"/>
        <end position="1415"/>
    </location>
</feature>
<feature type="domain" description="EGF-like" evidence="3">
    <location>
        <begin position="2725"/>
        <end position="2759"/>
    </location>
</feature>
<dbReference type="InterPro" id="IPR006212">
    <property type="entry name" value="Furin_repeat"/>
</dbReference>
<evidence type="ECO:0000313" key="5">
    <source>
        <dbReference type="Proteomes" id="UP001162131"/>
    </source>
</evidence>
<dbReference type="Pfam" id="PF13385">
    <property type="entry name" value="Laminin_G_3"/>
    <property type="match status" value="2"/>
</dbReference>
<feature type="chain" id="PRO_5043392595" description="EGF-like domain-containing protein" evidence="2">
    <location>
        <begin position="27"/>
        <end position="2863"/>
    </location>
</feature>
<feature type="domain" description="EGF-like" evidence="3">
    <location>
        <begin position="2090"/>
        <end position="2122"/>
    </location>
</feature>
<feature type="signal peptide" evidence="2">
    <location>
        <begin position="1"/>
        <end position="26"/>
    </location>
</feature>
<evidence type="ECO:0000259" key="3">
    <source>
        <dbReference type="SMART" id="SM00181"/>
    </source>
</evidence>
<reference evidence="4" key="1">
    <citation type="submission" date="2021-09" db="EMBL/GenBank/DDBJ databases">
        <authorList>
            <consortium name="AG Swart"/>
            <person name="Singh M."/>
            <person name="Singh A."/>
            <person name="Seah K."/>
            <person name="Emmerich C."/>
        </authorList>
    </citation>
    <scope>NUCLEOTIDE SEQUENCE</scope>
    <source>
        <strain evidence="4">ATCC30299</strain>
    </source>
</reference>
<dbReference type="Proteomes" id="UP001162131">
    <property type="component" value="Unassembled WGS sequence"/>
</dbReference>
<gene>
    <name evidence="4" type="ORF">BSTOLATCC_MIC50236</name>
</gene>
<keyword evidence="1" id="KW-1015">Disulfide bond</keyword>
<proteinExistence type="predicted"/>
<evidence type="ECO:0000256" key="1">
    <source>
        <dbReference type="ARBA" id="ARBA00023157"/>
    </source>
</evidence>
<dbReference type="SMART" id="SM00261">
    <property type="entry name" value="FU"/>
    <property type="match status" value="17"/>
</dbReference>
<feature type="domain" description="EGF-like" evidence="3">
    <location>
        <begin position="29"/>
        <end position="64"/>
    </location>
</feature>
<feature type="domain" description="EGF-like" evidence="3">
    <location>
        <begin position="737"/>
        <end position="772"/>
    </location>
</feature>
<dbReference type="Gene3D" id="2.60.120.200">
    <property type="match status" value="2"/>
</dbReference>
<keyword evidence="2" id="KW-0732">Signal</keyword>
<dbReference type="EMBL" id="CAJZBQ010000050">
    <property type="protein sequence ID" value="CAG9330128.1"/>
    <property type="molecule type" value="Genomic_DNA"/>
</dbReference>
<dbReference type="PANTHER" id="PTHR15332:SF175">
    <property type="entry name" value="PROPROTEIN CONVERTASE SUBTILISIN_KEXIN TYPE 5-LIKE"/>
    <property type="match status" value="1"/>
</dbReference>